<dbReference type="Gene3D" id="2.60.40.10">
    <property type="entry name" value="Immunoglobulins"/>
    <property type="match status" value="1"/>
</dbReference>
<dbReference type="InterPro" id="IPR054169">
    <property type="entry name" value="GlgB_N"/>
</dbReference>
<evidence type="ECO:0000256" key="10">
    <source>
        <dbReference type="HAMAP-Rule" id="MF_00685"/>
    </source>
</evidence>
<keyword evidence="9 10" id="KW-0119">Carbohydrate metabolism</keyword>
<dbReference type="CDD" id="cd02855">
    <property type="entry name" value="E_set_GBE_prok_N"/>
    <property type="match status" value="1"/>
</dbReference>
<dbReference type="InterPro" id="IPR006407">
    <property type="entry name" value="GlgB"/>
</dbReference>
<proteinExistence type="inferred from homology"/>
<feature type="active site" description="Proton donor" evidence="10 11">
    <location>
        <position position="464"/>
    </location>
</feature>
<dbReference type="Pfam" id="PF00128">
    <property type="entry name" value="Alpha-amylase"/>
    <property type="match status" value="1"/>
</dbReference>
<dbReference type="GO" id="GO:0043169">
    <property type="term" value="F:cation binding"/>
    <property type="evidence" value="ECO:0007669"/>
    <property type="project" value="InterPro"/>
</dbReference>
<dbReference type="EMBL" id="JADZLT010000056">
    <property type="protein sequence ID" value="MBH0239860.1"/>
    <property type="molecule type" value="Genomic_DNA"/>
</dbReference>
<dbReference type="GO" id="GO:0005829">
    <property type="term" value="C:cytosol"/>
    <property type="evidence" value="ECO:0007669"/>
    <property type="project" value="TreeGrafter"/>
</dbReference>
<dbReference type="InterPro" id="IPR006047">
    <property type="entry name" value="GH13_cat_dom"/>
</dbReference>
<evidence type="ECO:0000256" key="9">
    <source>
        <dbReference type="ARBA" id="ARBA00023277"/>
    </source>
</evidence>
<dbReference type="InterPro" id="IPR004193">
    <property type="entry name" value="Glyco_hydro_13_N"/>
</dbReference>
<dbReference type="HAMAP" id="MF_00685">
    <property type="entry name" value="GlgB"/>
    <property type="match status" value="1"/>
</dbReference>
<feature type="domain" description="Glycosyl hydrolase family 13 catalytic" evidence="12">
    <location>
        <begin position="256"/>
        <end position="623"/>
    </location>
</feature>
<dbReference type="SUPFAM" id="SSF81296">
    <property type="entry name" value="E set domains"/>
    <property type="match status" value="1"/>
</dbReference>
<dbReference type="InterPro" id="IPR014756">
    <property type="entry name" value="Ig_E-set"/>
</dbReference>
<dbReference type="FunFam" id="3.20.20.80:FF:000003">
    <property type="entry name" value="1,4-alpha-glucan branching enzyme GlgB"/>
    <property type="match status" value="1"/>
</dbReference>
<keyword evidence="7 10" id="KW-0808">Transferase</keyword>
<sequence length="733" mass="81835">MVQQTTPEPTIVDEAAIRALLEGRLDDPFAVLGPHWTAEGPLVRAFLPGCRRAEVVGRADGSLYGVLEAVGEGGLMAAPVSSADPYILRIDWGDTVQETEDPYSFPLLLGEVDVYLLGEGTHLEIGRCLGAQAIEVDGVPGVRFAVWAPNAERVSVIGDFNNWDGRRHMMRKRLEAGVFEIFIPRLTPGHRYKFEIRGPGAVLPFEKSDPVGLQFEAAPSTAAVVTDPAPFAWTDDVWMAERGERQSASAAISVYEIHAGSWRHRDGGADWGFLIETLIPYVRDMGFTHIELLPVMEHPFGGSWGYQPLGLFAPTSRYGTPRDFAAFVDACHAAGIGVLLDWVPAHFPTDPHGLGNFDGTPLYEHADPREGFHQDWNTLIFNLGRNEVIAYLIASALEWLQHFHIDGLRVDAVASMLYRDYSRSSDAWIPNEYGGRENLESVAFLKRLNEVVREKVPGAITIAEESTTWPGVSAPLEEGGLGFDFKWNMGWMNDTLFYASQNPIYRRWHHDKVTFGLSYAFTERFVLPISHDEVVHGKRSLIGRMPGDRWQRFANMRAILGLMWMHPGKKLLFMGCEIAQEREWNHDAELDWWHLDDPMHAGVQSLVRDLNHLYAREPALHLRDAEQGGFQWVLVDERELSLYAFIRWDPMGFSPVLVVANMTPEPRLGFTLGVPKSGFWREVLNSDAGVYGGSNHGNFGGVKTRGHGAQGFPDSIEVTVPPLGVVAFRFEGE</sequence>
<dbReference type="PIRSF" id="PIRSF000463">
    <property type="entry name" value="GlgB"/>
    <property type="match status" value="1"/>
</dbReference>
<dbReference type="NCBIfam" id="NF008967">
    <property type="entry name" value="PRK12313.1"/>
    <property type="match status" value="1"/>
</dbReference>
<evidence type="ECO:0000313" key="14">
    <source>
        <dbReference type="Proteomes" id="UP000631694"/>
    </source>
</evidence>
<evidence type="ECO:0000256" key="4">
    <source>
        <dbReference type="ARBA" id="ARBA00009000"/>
    </source>
</evidence>
<evidence type="ECO:0000256" key="6">
    <source>
        <dbReference type="ARBA" id="ARBA00022676"/>
    </source>
</evidence>
<comment type="similarity">
    <text evidence="4 10">Belongs to the glycosyl hydrolase 13 family. GlgB subfamily.</text>
</comment>
<keyword evidence="6 10" id="KW-0328">Glycosyltransferase</keyword>
<dbReference type="InterPro" id="IPR017853">
    <property type="entry name" value="GH"/>
</dbReference>
<dbReference type="Pfam" id="PF02922">
    <property type="entry name" value="CBM_48"/>
    <property type="match status" value="1"/>
</dbReference>
<dbReference type="Proteomes" id="UP000631694">
    <property type="component" value="Unassembled WGS sequence"/>
</dbReference>
<evidence type="ECO:0000256" key="1">
    <source>
        <dbReference type="ARBA" id="ARBA00000826"/>
    </source>
</evidence>
<dbReference type="Gene3D" id="3.20.20.80">
    <property type="entry name" value="Glycosidases"/>
    <property type="match status" value="1"/>
</dbReference>
<keyword evidence="8 10" id="KW-0320">Glycogen biosynthesis</keyword>
<protein>
    <recommendedName>
        <fullName evidence="10">1,4-alpha-glucan branching enzyme GlgB</fullName>
        <ecNumber evidence="10">2.4.1.18</ecNumber>
    </recommendedName>
    <alternativeName>
        <fullName evidence="10">1,4-alpha-D-glucan:1,4-alpha-D-glucan 6-glucosyl-transferase</fullName>
    </alternativeName>
    <alternativeName>
        <fullName evidence="10">Alpha-(1-&gt;4)-glucan branching enzyme</fullName>
    </alternativeName>
    <alternativeName>
        <fullName evidence="10">Glycogen branching enzyme</fullName>
        <shortName evidence="10">BE</shortName>
    </alternativeName>
</protein>
<dbReference type="EC" id="2.4.1.18" evidence="10"/>
<reference evidence="13" key="1">
    <citation type="submission" date="2020-12" db="EMBL/GenBank/DDBJ databases">
        <title>Methylobrevis albus sp. nov., isolated from fresh water lack sediment.</title>
        <authorList>
            <person name="Zou Q."/>
        </authorList>
    </citation>
    <scope>NUCLEOTIDE SEQUENCE</scope>
    <source>
        <strain evidence="13">L22</strain>
    </source>
</reference>
<dbReference type="InterPro" id="IPR013783">
    <property type="entry name" value="Ig-like_fold"/>
</dbReference>
<evidence type="ECO:0000256" key="11">
    <source>
        <dbReference type="PIRSR" id="PIRSR000463-1"/>
    </source>
</evidence>
<feature type="active site" description="Nucleophile" evidence="10 11">
    <location>
        <position position="411"/>
    </location>
</feature>
<dbReference type="SUPFAM" id="SSF51445">
    <property type="entry name" value="(Trans)glycosidases"/>
    <property type="match status" value="1"/>
</dbReference>
<dbReference type="GO" id="GO:0004553">
    <property type="term" value="F:hydrolase activity, hydrolyzing O-glycosyl compounds"/>
    <property type="evidence" value="ECO:0007669"/>
    <property type="project" value="InterPro"/>
</dbReference>
<evidence type="ECO:0000256" key="5">
    <source>
        <dbReference type="ARBA" id="ARBA00022600"/>
    </source>
</evidence>
<evidence type="ECO:0000256" key="8">
    <source>
        <dbReference type="ARBA" id="ARBA00023056"/>
    </source>
</evidence>
<dbReference type="InterPro" id="IPR044143">
    <property type="entry name" value="GlgB_N_E_set_prok"/>
</dbReference>
<evidence type="ECO:0000256" key="3">
    <source>
        <dbReference type="ARBA" id="ARBA00004964"/>
    </source>
</evidence>
<dbReference type="PANTHER" id="PTHR43651:SF3">
    <property type="entry name" value="1,4-ALPHA-GLUCAN-BRANCHING ENZYME"/>
    <property type="match status" value="1"/>
</dbReference>
<evidence type="ECO:0000256" key="2">
    <source>
        <dbReference type="ARBA" id="ARBA00002953"/>
    </source>
</evidence>
<dbReference type="PANTHER" id="PTHR43651">
    <property type="entry name" value="1,4-ALPHA-GLUCAN-BRANCHING ENZYME"/>
    <property type="match status" value="1"/>
</dbReference>
<dbReference type="InterPro" id="IPR013780">
    <property type="entry name" value="Glyco_hydro_b"/>
</dbReference>
<evidence type="ECO:0000256" key="7">
    <source>
        <dbReference type="ARBA" id="ARBA00022679"/>
    </source>
</evidence>
<dbReference type="FunFam" id="2.60.40.10:FF:000169">
    <property type="entry name" value="1,4-alpha-glucan branching enzyme GlgB"/>
    <property type="match status" value="1"/>
</dbReference>
<dbReference type="NCBIfam" id="NF003811">
    <property type="entry name" value="PRK05402.1"/>
    <property type="match status" value="1"/>
</dbReference>
<evidence type="ECO:0000259" key="12">
    <source>
        <dbReference type="SMART" id="SM00642"/>
    </source>
</evidence>
<dbReference type="SMART" id="SM00642">
    <property type="entry name" value="Aamy"/>
    <property type="match status" value="1"/>
</dbReference>
<comment type="catalytic activity">
    <reaction evidence="1 10">
        <text>Transfers a segment of a (1-&gt;4)-alpha-D-glucan chain to a primary hydroxy group in a similar glucan chain.</text>
        <dbReference type="EC" id="2.4.1.18"/>
    </reaction>
</comment>
<dbReference type="SUPFAM" id="SSF51011">
    <property type="entry name" value="Glycosyl hydrolase domain"/>
    <property type="match status" value="1"/>
</dbReference>
<gene>
    <name evidence="10 13" type="primary">glgB</name>
    <name evidence="13" type="ORF">I5731_18715</name>
</gene>
<comment type="subunit">
    <text evidence="10">Monomer.</text>
</comment>
<accession>A0A931N0A6</accession>
<comment type="caution">
    <text evidence="13">The sequence shown here is derived from an EMBL/GenBank/DDBJ whole genome shotgun (WGS) entry which is preliminary data.</text>
</comment>
<dbReference type="NCBIfam" id="TIGR01515">
    <property type="entry name" value="branching_enzym"/>
    <property type="match status" value="1"/>
</dbReference>
<dbReference type="Gene3D" id="2.60.40.1180">
    <property type="entry name" value="Golgi alpha-mannosidase II"/>
    <property type="match status" value="1"/>
</dbReference>
<evidence type="ECO:0000313" key="13">
    <source>
        <dbReference type="EMBL" id="MBH0239860.1"/>
    </source>
</evidence>
<organism evidence="13 14">
    <name type="scientific">Methylobrevis albus</name>
    <dbReference type="NCBI Taxonomy" id="2793297"/>
    <lineage>
        <taxon>Bacteria</taxon>
        <taxon>Pseudomonadati</taxon>
        <taxon>Pseudomonadota</taxon>
        <taxon>Alphaproteobacteria</taxon>
        <taxon>Hyphomicrobiales</taxon>
        <taxon>Pleomorphomonadaceae</taxon>
        <taxon>Methylobrevis</taxon>
    </lineage>
</organism>
<comment type="function">
    <text evidence="2 10">Catalyzes the formation of the alpha-1,6-glucosidic linkages in glycogen by scission of a 1,4-alpha-linked oligosaccharide from growing alpha-1,4-glucan chains and the subsequent attachment of the oligosaccharide to the alpha-1,6 position.</text>
</comment>
<dbReference type="Pfam" id="PF22019">
    <property type="entry name" value="GlgB_N"/>
    <property type="match status" value="1"/>
</dbReference>
<name>A0A931N0A6_9HYPH</name>
<dbReference type="InterPro" id="IPR037439">
    <property type="entry name" value="Branching_enzy"/>
</dbReference>
<comment type="pathway">
    <text evidence="3 10">Glycan biosynthesis; glycogen biosynthesis.</text>
</comment>
<dbReference type="AlphaFoldDB" id="A0A931N0A6"/>
<dbReference type="CDD" id="cd11322">
    <property type="entry name" value="AmyAc_Glg_BE"/>
    <property type="match status" value="1"/>
</dbReference>
<dbReference type="GO" id="GO:0005978">
    <property type="term" value="P:glycogen biosynthetic process"/>
    <property type="evidence" value="ECO:0007669"/>
    <property type="project" value="UniProtKB-UniRule"/>
</dbReference>
<keyword evidence="5 10" id="KW-0321">Glycogen metabolism</keyword>
<dbReference type="Pfam" id="PF02806">
    <property type="entry name" value="Alpha-amylase_C"/>
    <property type="match status" value="1"/>
</dbReference>
<dbReference type="RefSeq" id="WP_197312932.1">
    <property type="nucleotide sequence ID" value="NZ_JADZLT010000056.1"/>
</dbReference>
<dbReference type="FunFam" id="2.60.40.1180:FF:000002">
    <property type="entry name" value="1,4-alpha-glucan branching enzyme GlgB"/>
    <property type="match status" value="1"/>
</dbReference>
<dbReference type="InterPro" id="IPR006048">
    <property type="entry name" value="A-amylase/branching_C"/>
</dbReference>
<dbReference type="GO" id="GO:0003844">
    <property type="term" value="F:1,4-alpha-glucan branching enzyme activity"/>
    <property type="evidence" value="ECO:0007669"/>
    <property type="project" value="UniProtKB-UniRule"/>
</dbReference>
<keyword evidence="14" id="KW-1185">Reference proteome</keyword>